<evidence type="ECO:0000256" key="2">
    <source>
        <dbReference type="ARBA" id="ARBA00003120"/>
    </source>
</evidence>
<keyword evidence="15" id="KW-1185">Reference proteome</keyword>
<dbReference type="GO" id="GO:0051536">
    <property type="term" value="F:iron-sulfur cluster binding"/>
    <property type="evidence" value="ECO:0007669"/>
    <property type="project" value="UniProtKB-KW"/>
</dbReference>
<comment type="catalytic activity">
    <reaction evidence="11">
        <text>(sulfur carrier)-H + L-cysteine = (sulfur carrier)-SH + L-alanine</text>
        <dbReference type="Rhea" id="RHEA:43892"/>
        <dbReference type="Rhea" id="RHEA-COMP:14737"/>
        <dbReference type="Rhea" id="RHEA-COMP:14739"/>
        <dbReference type="ChEBI" id="CHEBI:29917"/>
        <dbReference type="ChEBI" id="CHEBI:35235"/>
        <dbReference type="ChEBI" id="CHEBI:57972"/>
        <dbReference type="ChEBI" id="CHEBI:64428"/>
        <dbReference type="EC" id="2.8.1.7"/>
    </reaction>
</comment>
<dbReference type="PROSITE" id="PS00595">
    <property type="entry name" value="AA_TRANSFER_CLASS_5"/>
    <property type="match status" value="1"/>
</dbReference>
<dbReference type="InterPro" id="IPR020578">
    <property type="entry name" value="Aminotrans_V_PyrdxlP_BS"/>
</dbReference>
<evidence type="ECO:0000256" key="1">
    <source>
        <dbReference type="ARBA" id="ARBA00001933"/>
    </source>
</evidence>
<keyword evidence="8" id="KW-0663">Pyridoxal phosphate</keyword>
<dbReference type="GO" id="GO:0031071">
    <property type="term" value="F:cysteine desulfurase activity"/>
    <property type="evidence" value="ECO:0007669"/>
    <property type="project" value="UniProtKB-EC"/>
</dbReference>
<dbReference type="Gene3D" id="1.10.260.50">
    <property type="match status" value="1"/>
</dbReference>
<evidence type="ECO:0000256" key="12">
    <source>
        <dbReference type="RuleBase" id="RU004504"/>
    </source>
</evidence>
<evidence type="ECO:0000256" key="9">
    <source>
        <dbReference type="ARBA" id="ARBA00023004"/>
    </source>
</evidence>
<evidence type="ECO:0000256" key="8">
    <source>
        <dbReference type="ARBA" id="ARBA00022898"/>
    </source>
</evidence>
<gene>
    <name evidence="14" type="ORF">BEN30_15195</name>
</gene>
<keyword evidence="9" id="KW-0408">Iron</keyword>
<evidence type="ECO:0000256" key="5">
    <source>
        <dbReference type="ARBA" id="ARBA00013558"/>
    </source>
</evidence>
<evidence type="ECO:0000256" key="7">
    <source>
        <dbReference type="ARBA" id="ARBA00022723"/>
    </source>
</evidence>
<dbReference type="EMBL" id="MCGG01000054">
    <property type="protein sequence ID" value="OEJ65216.1"/>
    <property type="molecule type" value="Genomic_DNA"/>
</dbReference>
<comment type="function">
    <text evidence="2">Catalyzes the removal of elemental sulfur atoms from cysteine to produce alanine. Seems to participate in the biosynthesis of the nitrogenase metalloclusters by providing the inorganic sulfur required for the Fe-S core formation.</text>
</comment>
<comment type="caution">
    <text evidence="14">The sequence shown here is derived from an EMBL/GenBank/DDBJ whole genome shotgun (WGS) entry which is preliminary data.</text>
</comment>
<sequence>MNQTVYMDHNATSPTRPEAVEAAARAMQVGGNPSSVHGQGRKARRIVEEAREQVRRAVNAPASAQIVFTSCGTEANSLALRGSGRPNVMVGATEHASVLRAADAIERIPVDVNGLIDPFQFDEMLAGGGDDKVISVMLANNETGVLQQVEGIARIAHRYHALVHTDAVQALGKIDVDFAALGVDLMSLSAHKIGGPQGAGALIATKDVKLTAVNPGGGQENGVRGGTENLSGIAGFGVAAELAKAELPDMARIKALRDRLEAGVLELSNEANVIALLTDRLPNTSFITMSGVDAETQVMAFDLDGLCVSAGSACGSGKTKSSGVLGAMGIPTEVAKTAVRVSLGHATTDDDIERFLSAWAALYQRKSRARSAA</sequence>
<accession>A0A1E5Q4V8</accession>
<dbReference type="InterPro" id="IPR015422">
    <property type="entry name" value="PyrdxlP-dep_Trfase_small"/>
</dbReference>
<dbReference type="Pfam" id="PF00266">
    <property type="entry name" value="Aminotran_5"/>
    <property type="match status" value="1"/>
</dbReference>
<dbReference type="InterPro" id="IPR016454">
    <property type="entry name" value="Cysteine_dSase"/>
</dbReference>
<protein>
    <recommendedName>
        <fullName evidence="5">Cysteine desulfurase</fullName>
        <ecNumber evidence="4">2.8.1.7</ecNumber>
    </recommendedName>
</protein>
<evidence type="ECO:0000256" key="11">
    <source>
        <dbReference type="ARBA" id="ARBA00050776"/>
    </source>
</evidence>
<dbReference type="Gene3D" id="3.90.1150.10">
    <property type="entry name" value="Aspartate Aminotransferase, domain 1"/>
    <property type="match status" value="1"/>
</dbReference>
<evidence type="ECO:0000256" key="10">
    <source>
        <dbReference type="ARBA" id="ARBA00023014"/>
    </source>
</evidence>
<evidence type="ECO:0000256" key="3">
    <source>
        <dbReference type="ARBA" id="ARBA00006490"/>
    </source>
</evidence>
<dbReference type="EC" id="2.8.1.7" evidence="4"/>
<dbReference type="PANTHER" id="PTHR11601:SF34">
    <property type="entry name" value="CYSTEINE DESULFURASE"/>
    <property type="match status" value="1"/>
</dbReference>
<evidence type="ECO:0000313" key="15">
    <source>
        <dbReference type="Proteomes" id="UP000095347"/>
    </source>
</evidence>
<evidence type="ECO:0000256" key="6">
    <source>
        <dbReference type="ARBA" id="ARBA00022679"/>
    </source>
</evidence>
<keyword evidence="10" id="KW-0411">Iron-sulfur</keyword>
<evidence type="ECO:0000256" key="4">
    <source>
        <dbReference type="ARBA" id="ARBA00012239"/>
    </source>
</evidence>
<keyword evidence="6" id="KW-0808">Transferase</keyword>
<feature type="domain" description="Aminotransferase class V" evidence="13">
    <location>
        <begin position="5"/>
        <end position="355"/>
    </location>
</feature>
<dbReference type="InterPro" id="IPR015421">
    <property type="entry name" value="PyrdxlP-dep_Trfase_major"/>
</dbReference>
<dbReference type="PIRSF" id="PIRSF005572">
    <property type="entry name" value="NifS"/>
    <property type="match status" value="1"/>
</dbReference>
<dbReference type="PANTHER" id="PTHR11601">
    <property type="entry name" value="CYSTEINE DESULFURYLASE FAMILY MEMBER"/>
    <property type="match status" value="1"/>
</dbReference>
<comment type="similarity">
    <text evidence="3">Belongs to the class-V pyridoxal-phosphate-dependent aminotransferase family. NifS/IscS subfamily.</text>
</comment>
<dbReference type="AlphaFoldDB" id="A0A1E5Q4V8"/>
<dbReference type="OrthoDB" id="9808002at2"/>
<dbReference type="Gene3D" id="3.40.640.10">
    <property type="entry name" value="Type I PLP-dependent aspartate aminotransferase-like (Major domain)"/>
    <property type="match status" value="1"/>
</dbReference>
<name>A0A1E5Q4V8_9PROT</name>
<organism evidence="14 15">
    <name type="scientific">Magnetovibrio blakemorei</name>
    <dbReference type="NCBI Taxonomy" id="28181"/>
    <lineage>
        <taxon>Bacteria</taxon>
        <taxon>Pseudomonadati</taxon>
        <taxon>Pseudomonadota</taxon>
        <taxon>Alphaproteobacteria</taxon>
        <taxon>Rhodospirillales</taxon>
        <taxon>Magnetovibrionaceae</taxon>
        <taxon>Magnetovibrio</taxon>
    </lineage>
</organism>
<comment type="cofactor">
    <cofactor evidence="1 12">
        <name>pyridoxal 5'-phosphate</name>
        <dbReference type="ChEBI" id="CHEBI:597326"/>
    </cofactor>
</comment>
<reference evidence="15" key="1">
    <citation type="submission" date="2016-07" db="EMBL/GenBank/DDBJ databases">
        <authorList>
            <person name="Florea S."/>
            <person name="Webb J.S."/>
            <person name="Jaromczyk J."/>
            <person name="Schardl C.L."/>
        </authorList>
    </citation>
    <scope>NUCLEOTIDE SEQUENCE [LARGE SCALE GENOMIC DNA]</scope>
    <source>
        <strain evidence="15">MV-1</strain>
    </source>
</reference>
<proteinExistence type="inferred from homology"/>
<dbReference type="STRING" id="28181.BEN30_15195"/>
<keyword evidence="7" id="KW-0479">Metal-binding</keyword>
<dbReference type="GO" id="GO:0046872">
    <property type="term" value="F:metal ion binding"/>
    <property type="evidence" value="ECO:0007669"/>
    <property type="project" value="UniProtKB-KW"/>
</dbReference>
<evidence type="ECO:0000259" key="13">
    <source>
        <dbReference type="Pfam" id="PF00266"/>
    </source>
</evidence>
<dbReference type="InterPro" id="IPR000192">
    <property type="entry name" value="Aminotrans_V_dom"/>
</dbReference>
<dbReference type="SUPFAM" id="SSF53383">
    <property type="entry name" value="PLP-dependent transferases"/>
    <property type="match status" value="1"/>
</dbReference>
<dbReference type="RefSeq" id="WP_069958925.1">
    <property type="nucleotide sequence ID" value="NZ_MCGG01000054.1"/>
</dbReference>
<dbReference type="InterPro" id="IPR015424">
    <property type="entry name" value="PyrdxlP-dep_Trfase"/>
</dbReference>
<evidence type="ECO:0000313" key="14">
    <source>
        <dbReference type="EMBL" id="OEJ65216.1"/>
    </source>
</evidence>
<dbReference type="Proteomes" id="UP000095347">
    <property type="component" value="Unassembled WGS sequence"/>
</dbReference>